<sequence>MGKKTDYKKSDLLQVLNSSASLKEKNKAVKLLKKFTPNPKKHLDSSFQISQATVAKYSSLQSYLCWRCDRIKQTMTKVKWQTQEGLKMICTTCYTNLATFLQVGQVRRINGRF</sequence>
<dbReference type="AlphaFoldDB" id="A0AAD9UN92"/>
<dbReference type="GeneID" id="94336711"/>
<gene>
    <name evidence="1" type="ORF">BdWA1_002413</name>
</gene>
<dbReference type="KEGG" id="bdw:94336711"/>
<dbReference type="EMBL" id="JALLKP010000003">
    <property type="protein sequence ID" value="KAK2195818.1"/>
    <property type="molecule type" value="Genomic_DNA"/>
</dbReference>
<proteinExistence type="predicted"/>
<comment type="caution">
    <text evidence="1">The sequence shown here is derived from an EMBL/GenBank/DDBJ whole genome shotgun (WGS) entry which is preliminary data.</text>
</comment>
<dbReference type="RefSeq" id="XP_067802661.1">
    <property type="nucleotide sequence ID" value="XM_067947439.1"/>
</dbReference>
<dbReference type="Proteomes" id="UP001214638">
    <property type="component" value="Unassembled WGS sequence"/>
</dbReference>
<evidence type="ECO:0000313" key="1">
    <source>
        <dbReference type="EMBL" id="KAK2195818.1"/>
    </source>
</evidence>
<reference evidence="1" key="1">
    <citation type="journal article" date="2023" name="Nat. Microbiol.">
        <title>Babesia duncani multi-omics identifies virulence factors and drug targets.</title>
        <authorList>
            <person name="Singh P."/>
            <person name="Lonardi S."/>
            <person name="Liang Q."/>
            <person name="Vydyam P."/>
            <person name="Khabirova E."/>
            <person name="Fang T."/>
            <person name="Gihaz S."/>
            <person name="Thekkiniath J."/>
            <person name="Munshi M."/>
            <person name="Abel S."/>
            <person name="Ciampossin L."/>
            <person name="Batugedara G."/>
            <person name="Gupta M."/>
            <person name="Lu X.M."/>
            <person name="Lenz T."/>
            <person name="Chakravarty S."/>
            <person name="Cornillot E."/>
            <person name="Hu Y."/>
            <person name="Ma W."/>
            <person name="Gonzalez L.M."/>
            <person name="Sanchez S."/>
            <person name="Estrada K."/>
            <person name="Sanchez-Flores A."/>
            <person name="Montero E."/>
            <person name="Harb O.S."/>
            <person name="Le Roch K.G."/>
            <person name="Mamoun C.B."/>
        </authorList>
    </citation>
    <scope>NUCLEOTIDE SEQUENCE</scope>
    <source>
        <strain evidence="1">WA1</strain>
    </source>
</reference>
<evidence type="ECO:0000313" key="2">
    <source>
        <dbReference type="Proteomes" id="UP001214638"/>
    </source>
</evidence>
<accession>A0AAD9UN92</accession>
<name>A0AAD9UN92_9APIC</name>
<protein>
    <submittedName>
        <fullName evidence="1">Uncharacterized protein</fullName>
    </submittedName>
</protein>
<organism evidence="1 2">
    <name type="scientific">Babesia duncani</name>
    <dbReference type="NCBI Taxonomy" id="323732"/>
    <lineage>
        <taxon>Eukaryota</taxon>
        <taxon>Sar</taxon>
        <taxon>Alveolata</taxon>
        <taxon>Apicomplexa</taxon>
        <taxon>Aconoidasida</taxon>
        <taxon>Piroplasmida</taxon>
        <taxon>Babesiidae</taxon>
        <taxon>Babesia</taxon>
    </lineage>
</organism>
<keyword evidence="2" id="KW-1185">Reference proteome</keyword>